<dbReference type="SUPFAM" id="SSF51306">
    <property type="entry name" value="LexA/Signal peptidase"/>
    <property type="match status" value="1"/>
</dbReference>
<proteinExistence type="inferred from homology"/>
<comment type="subcellular location">
    <subcellularLocation>
        <location evidence="2">Periplasm</location>
    </subcellularLocation>
</comment>
<evidence type="ECO:0000256" key="2">
    <source>
        <dbReference type="ARBA" id="ARBA00004418"/>
    </source>
</evidence>
<evidence type="ECO:0000256" key="8">
    <source>
        <dbReference type="ARBA" id="ARBA00022764"/>
    </source>
</evidence>
<name>A0A6A7N6T6_9BURK</name>
<sequence>MWHGWLAHLRQRRCSYVLLVMAWIAMMSRVFGVPVPWCPLMVNVTPSLPYTLALFDYWHGPYRRGDYVVYRFDGVVCKQFPVLRGQLLFKRVVGVGGDRISVRQRTVLVNGAEVGTALRLAPRGVALEPIAAGQIPDGSFYVQGTSPDSFDSRYRQSGLVRAEQIIGAVVPLF</sequence>
<dbReference type="GO" id="GO:0006465">
    <property type="term" value="P:signal peptide processing"/>
    <property type="evidence" value="ECO:0007669"/>
    <property type="project" value="InterPro"/>
</dbReference>
<dbReference type="InterPro" id="IPR000223">
    <property type="entry name" value="Pept_S26A_signal_pept_1"/>
</dbReference>
<evidence type="ECO:0000313" key="13">
    <source>
        <dbReference type="EMBL" id="MQA40592.1"/>
    </source>
</evidence>
<keyword evidence="9" id="KW-0378">Hydrolase</keyword>
<dbReference type="InterPro" id="IPR019757">
    <property type="entry name" value="Pept_S26A_signal_pept_1_Lys-AS"/>
</dbReference>
<accession>A0A6A7N6T6</accession>
<evidence type="ECO:0000256" key="4">
    <source>
        <dbReference type="ARBA" id="ARBA00009370"/>
    </source>
</evidence>
<dbReference type="GO" id="GO:0004252">
    <property type="term" value="F:serine-type endopeptidase activity"/>
    <property type="evidence" value="ECO:0007669"/>
    <property type="project" value="InterPro"/>
</dbReference>
<evidence type="ECO:0000256" key="6">
    <source>
        <dbReference type="ARBA" id="ARBA00019232"/>
    </source>
</evidence>
<protein>
    <recommendedName>
        <fullName evidence="6">Signal peptidase I</fullName>
        <ecNumber evidence="5">3.4.21.89</ecNumber>
    </recommendedName>
    <alternativeName>
        <fullName evidence="11">Leader peptidase I</fullName>
    </alternativeName>
</protein>
<dbReference type="Gene3D" id="2.10.109.10">
    <property type="entry name" value="Umud Fragment, subunit A"/>
    <property type="match status" value="1"/>
</dbReference>
<dbReference type="GO" id="GO:0042597">
    <property type="term" value="C:periplasmic space"/>
    <property type="evidence" value="ECO:0007669"/>
    <property type="project" value="UniProtKB-SubCell"/>
</dbReference>
<dbReference type="PROSITE" id="PS00760">
    <property type="entry name" value="SPASE_I_2"/>
    <property type="match status" value="1"/>
</dbReference>
<evidence type="ECO:0000256" key="5">
    <source>
        <dbReference type="ARBA" id="ARBA00013208"/>
    </source>
</evidence>
<dbReference type="Proteomes" id="UP000440498">
    <property type="component" value="Unassembled WGS sequence"/>
</dbReference>
<evidence type="ECO:0000313" key="14">
    <source>
        <dbReference type="Proteomes" id="UP000440498"/>
    </source>
</evidence>
<evidence type="ECO:0000256" key="11">
    <source>
        <dbReference type="ARBA" id="ARBA00029906"/>
    </source>
</evidence>
<keyword evidence="7" id="KW-0732">Signal</keyword>
<comment type="caution">
    <text evidence="13">The sequence shown here is derived from an EMBL/GenBank/DDBJ whole genome shotgun (WGS) entry which is preliminary data.</text>
</comment>
<dbReference type="PANTHER" id="PTHR43390:SF1">
    <property type="entry name" value="CHLOROPLAST PROCESSING PEPTIDASE"/>
    <property type="match status" value="1"/>
</dbReference>
<keyword evidence="14" id="KW-1185">Reference proteome</keyword>
<comment type="similarity">
    <text evidence="4">Belongs to the peptidase S26 family.</text>
</comment>
<dbReference type="PANTHER" id="PTHR43390">
    <property type="entry name" value="SIGNAL PEPTIDASE I"/>
    <property type="match status" value="1"/>
</dbReference>
<dbReference type="InterPro" id="IPR019533">
    <property type="entry name" value="Peptidase_S26"/>
</dbReference>
<dbReference type="AlphaFoldDB" id="A0A6A7N6T6"/>
<reference evidence="13 14" key="1">
    <citation type="submission" date="2019-10" db="EMBL/GenBank/DDBJ databases">
        <title>Two novel species isolated from a subtropical stream in China.</title>
        <authorList>
            <person name="Lu H."/>
        </authorList>
    </citation>
    <scope>NUCLEOTIDE SEQUENCE [LARGE SCALE GENOMIC DNA]</scope>
    <source>
        <strain evidence="13 14">FT29W</strain>
    </source>
</reference>
<evidence type="ECO:0000256" key="1">
    <source>
        <dbReference type="ARBA" id="ARBA00000677"/>
    </source>
</evidence>
<evidence type="ECO:0000256" key="10">
    <source>
        <dbReference type="ARBA" id="ARBA00022971"/>
    </source>
</evidence>
<keyword evidence="10" id="KW-0184">Conjugation</keyword>
<keyword evidence="8" id="KW-0574">Periplasm</keyword>
<dbReference type="Pfam" id="PF10502">
    <property type="entry name" value="Peptidase_S26"/>
    <property type="match status" value="1"/>
</dbReference>
<evidence type="ECO:0000259" key="12">
    <source>
        <dbReference type="Pfam" id="PF10502"/>
    </source>
</evidence>
<dbReference type="InterPro" id="IPR036286">
    <property type="entry name" value="LexA/Signal_pep-like_sf"/>
</dbReference>
<organism evidence="13 14">
    <name type="scientific">Rugamonas aquatica</name>
    <dbReference type="NCBI Taxonomy" id="2743357"/>
    <lineage>
        <taxon>Bacteria</taxon>
        <taxon>Pseudomonadati</taxon>
        <taxon>Pseudomonadota</taxon>
        <taxon>Betaproteobacteria</taxon>
        <taxon>Burkholderiales</taxon>
        <taxon>Oxalobacteraceae</taxon>
        <taxon>Telluria group</taxon>
        <taxon>Rugamonas</taxon>
    </lineage>
</organism>
<evidence type="ECO:0000256" key="3">
    <source>
        <dbReference type="ARBA" id="ARBA00005849"/>
    </source>
</evidence>
<evidence type="ECO:0000256" key="7">
    <source>
        <dbReference type="ARBA" id="ARBA00022729"/>
    </source>
</evidence>
<evidence type="ECO:0000256" key="9">
    <source>
        <dbReference type="ARBA" id="ARBA00022801"/>
    </source>
</evidence>
<dbReference type="EMBL" id="WHUG01000009">
    <property type="protein sequence ID" value="MQA40592.1"/>
    <property type="molecule type" value="Genomic_DNA"/>
</dbReference>
<dbReference type="GO" id="GO:0009003">
    <property type="term" value="F:signal peptidase activity"/>
    <property type="evidence" value="ECO:0007669"/>
    <property type="project" value="UniProtKB-EC"/>
</dbReference>
<comment type="catalytic activity">
    <reaction evidence="1">
        <text>Cleavage of hydrophobic, N-terminal signal or leader sequences from secreted and periplasmic proteins.</text>
        <dbReference type="EC" id="3.4.21.89"/>
    </reaction>
</comment>
<dbReference type="EC" id="3.4.21.89" evidence="5"/>
<dbReference type="NCBIfam" id="TIGR02771">
    <property type="entry name" value="TraF_Ti"/>
    <property type="match status" value="1"/>
</dbReference>
<feature type="domain" description="Peptidase S26" evidence="12">
    <location>
        <begin position="19"/>
        <end position="170"/>
    </location>
</feature>
<dbReference type="InterPro" id="IPR014139">
    <property type="entry name" value="Peptidase_S26C_TraF"/>
</dbReference>
<comment type="similarity">
    <text evidence="3">Belongs to the peptidase S26C family.</text>
</comment>
<dbReference type="CDD" id="cd06462">
    <property type="entry name" value="Peptidase_S24_S26"/>
    <property type="match status" value="1"/>
</dbReference>
<dbReference type="RefSeq" id="WP_152839889.1">
    <property type="nucleotide sequence ID" value="NZ_WHUG01000009.1"/>
</dbReference>
<dbReference type="GO" id="GO:0016020">
    <property type="term" value="C:membrane"/>
    <property type="evidence" value="ECO:0007669"/>
    <property type="project" value="InterPro"/>
</dbReference>
<gene>
    <name evidence="13" type="primary">traF</name>
    <name evidence="13" type="ORF">GEV02_20780</name>
</gene>